<name>A0A0E0JLJ8_ORYPU</name>
<feature type="compositionally biased region" description="Basic residues" evidence="9">
    <location>
        <begin position="68"/>
        <end position="78"/>
    </location>
</feature>
<organism evidence="10">
    <name type="scientific">Oryza punctata</name>
    <name type="common">Red rice</name>
    <dbReference type="NCBI Taxonomy" id="4537"/>
    <lineage>
        <taxon>Eukaryota</taxon>
        <taxon>Viridiplantae</taxon>
        <taxon>Streptophyta</taxon>
        <taxon>Embryophyta</taxon>
        <taxon>Tracheophyta</taxon>
        <taxon>Spermatophyta</taxon>
        <taxon>Magnoliopsida</taxon>
        <taxon>Liliopsida</taxon>
        <taxon>Poales</taxon>
        <taxon>Poaceae</taxon>
        <taxon>BOP clade</taxon>
        <taxon>Oryzoideae</taxon>
        <taxon>Oryzeae</taxon>
        <taxon>Oryzinae</taxon>
        <taxon>Oryza</taxon>
    </lineage>
</organism>
<evidence type="ECO:0000256" key="9">
    <source>
        <dbReference type="SAM" id="MobiDB-lite"/>
    </source>
</evidence>
<reference evidence="10" key="2">
    <citation type="submission" date="2018-05" db="EMBL/GenBank/DDBJ databases">
        <title>OpunRS2 (Oryza punctata Reference Sequence Version 2).</title>
        <authorList>
            <person name="Zhang J."/>
            <person name="Kudrna D."/>
            <person name="Lee S."/>
            <person name="Talag J."/>
            <person name="Welchert J."/>
            <person name="Wing R.A."/>
        </authorList>
    </citation>
    <scope>NUCLEOTIDE SEQUENCE [LARGE SCALE GENOMIC DNA]</scope>
</reference>
<dbReference type="HOGENOM" id="CLU_016031_2_1_1"/>
<reference evidence="10" key="1">
    <citation type="submission" date="2015-04" db="UniProtKB">
        <authorList>
            <consortium name="EnsemblPlants"/>
        </authorList>
    </citation>
    <scope>IDENTIFICATION</scope>
</reference>
<dbReference type="GO" id="GO:0005975">
    <property type="term" value="P:carbohydrate metabolic process"/>
    <property type="evidence" value="ECO:0007669"/>
    <property type="project" value="InterPro"/>
</dbReference>
<comment type="subcellular location">
    <subcellularLocation>
        <location evidence="1">Secreted</location>
        <location evidence="1">Cell wall</location>
    </subcellularLocation>
</comment>
<evidence type="ECO:0000256" key="4">
    <source>
        <dbReference type="ARBA" id="ARBA00022525"/>
    </source>
</evidence>
<protein>
    <recommendedName>
        <fullName evidence="12">Polygalacturonase</fullName>
    </recommendedName>
</protein>
<dbReference type="Pfam" id="PF00295">
    <property type="entry name" value="Glyco_hydro_28"/>
    <property type="match status" value="1"/>
</dbReference>
<evidence type="ECO:0000256" key="7">
    <source>
        <dbReference type="ARBA" id="ARBA00023316"/>
    </source>
</evidence>
<dbReference type="SUPFAM" id="SSF51126">
    <property type="entry name" value="Pectin lyase-like"/>
    <property type="match status" value="1"/>
</dbReference>
<evidence type="ECO:0000256" key="8">
    <source>
        <dbReference type="RuleBase" id="RU361169"/>
    </source>
</evidence>
<dbReference type="InterPro" id="IPR006626">
    <property type="entry name" value="PbH1"/>
</dbReference>
<dbReference type="InterPro" id="IPR011050">
    <property type="entry name" value="Pectin_lyase_fold/virulence"/>
</dbReference>
<evidence type="ECO:0000313" key="11">
    <source>
        <dbReference type="Proteomes" id="UP000026962"/>
    </source>
</evidence>
<accession>A0A0E0JLJ8</accession>
<dbReference type="InterPro" id="IPR000743">
    <property type="entry name" value="Glyco_hydro_28"/>
</dbReference>
<keyword evidence="6 8" id="KW-0326">Glycosidase</keyword>
<evidence type="ECO:0000256" key="2">
    <source>
        <dbReference type="ARBA" id="ARBA00008834"/>
    </source>
</evidence>
<feature type="compositionally biased region" description="Pro residues" evidence="9">
    <location>
        <begin position="149"/>
        <end position="159"/>
    </location>
</feature>
<evidence type="ECO:0000256" key="3">
    <source>
        <dbReference type="ARBA" id="ARBA00022512"/>
    </source>
</evidence>
<proteinExistence type="inferred from homology"/>
<dbReference type="AlphaFoldDB" id="A0A0E0JLJ8"/>
<dbReference type="Gramene" id="OPUNC01G23990.1">
    <property type="protein sequence ID" value="OPUNC01G23990.1"/>
    <property type="gene ID" value="OPUNC01G23990"/>
</dbReference>
<dbReference type="OMA" id="FPCIDVQ"/>
<keyword evidence="7" id="KW-0961">Cell wall biogenesis/degradation</keyword>
<evidence type="ECO:0000256" key="6">
    <source>
        <dbReference type="ARBA" id="ARBA00023295"/>
    </source>
</evidence>
<evidence type="ECO:0000256" key="1">
    <source>
        <dbReference type="ARBA" id="ARBA00004191"/>
    </source>
</evidence>
<keyword evidence="3" id="KW-0134">Cell wall</keyword>
<evidence type="ECO:0008006" key="12">
    <source>
        <dbReference type="Google" id="ProtNLM"/>
    </source>
</evidence>
<dbReference type="STRING" id="4537.A0A0E0JLJ8"/>
<evidence type="ECO:0000313" key="10">
    <source>
        <dbReference type="EnsemblPlants" id="OPUNC01G23990.1"/>
    </source>
</evidence>
<evidence type="ECO:0000256" key="5">
    <source>
        <dbReference type="ARBA" id="ARBA00022801"/>
    </source>
</evidence>
<dbReference type="GO" id="GO:0004650">
    <property type="term" value="F:polygalacturonase activity"/>
    <property type="evidence" value="ECO:0007669"/>
    <property type="project" value="InterPro"/>
</dbReference>
<dbReference type="GO" id="GO:0071555">
    <property type="term" value="P:cell wall organization"/>
    <property type="evidence" value="ECO:0007669"/>
    <property type="project" value="UniProtKB-KW"/>
</dbReference>
<sequence>MLSLLPKHIQALLSIQQADTNRRMKLRVKGLGLLLLLVLLALCSTIDVCDARRGKHWRPRSSPSSSLLRKKGKGKKGSSNRQHGSNRPSPKPPLSPPPSPGNGKGYQSPYQPSPSPSPNAPVSPSPVNGSGHASPKSPTPSCGKGNQPPSRPTPTPTPPQGAVFNVVDFGAKGDGVSDDTKAFEAAWAAACKQGASTVLVPSELEFLVGPISFSGPYCKPNILFQLEGTIVAPTSAKAWGSGLLQWIEFTKLNGISIQGNGIINGRGQQWWTYSDTDDDEDDDTQYDVEFERMPRVKPTALRFYGSFNVVVAGITIVNSSQCHLKFDSCQGVMVHDVTISSPENSLNTDGIHLQNSKDVSIHHTNLACVTQKKQQNIVNMEFLVVYDAGDDCVSIQTGCSNINIHNVNCGPGHGISIGGLGRDNTKACVSNVTVRDVNMFRTMTGVRIKTWQGGLGLVQDVRFSNIQVSEVQTPIIIDQFYCDKRTCSNQTSAVAVSGVQYENIRGTFTIKPVHFACSDSSPCSGITLTGVQLRPVQIPHYRLNDPFCWQAFGELYTPTVPPIACLHLGKPAGNNLQSYHDLC</sequence>
<dbReference type="InterPro" id="IPR012334">
    <property type="entry name" value="Pectin_lyas_fold"/>
</dbReference>
<dbReference type="eggNOG" id="ENOG502QWCM">
    <property type="taxonomic scope" value="Eukaryota"/>
</dbReference>
<feature type="region of interest" description="Disordered" evidence="9">
    <location>
        <begin position="53"/>
        <end position="162"/>
    </location>
</feature>
<dbReference type="EnsemblPlants" id="OPUNC01G23990.1">
    <property type="protein sequence ID" value="OPUNC01G23990.1"/>
    <property type="gene ID" value="OPUNC01G23990"/>
</dbReference>
<dbReference type="Proteomes" id="UP000026962">
    <property type="component" value="Chromosome 1"/>
</dbReference>
<keyword evidence="4" id="KW-0964">Secreted</keyword>
<dbReference type="SMART" id="SM00710">
    <property type="entry name" value="PbH1"/>
    <property type="match status" value="5"/>
</dbReference>
<feature type="compositionally biased region" description="Pro residues" evidence="9">
    <location>
        <begin position="111"/>
        <end position="124"/>
    </location>
</feature>
<dbReference type="PANTHER" id="PTHR31375">
    <property type="match status" value="1"/>
</dbReference>
<feature type="compositionally biased region" description="Pro residues" evidence="9">
    <location>
        <begin position="89"/>
        <end position="100"/>
    </location>
</feature>
<comment type="similarity">
    <text evidence="2 8">Belongs to the glycosyl hydrolase 28 family.</text>
</comment>
<keyword evidence="5 8" id="KW-0378">Hydrolase</keyword>
<dbReference type="Gene3D" id="2.160.20.10">
    <property type="entry name" value="Single-stranded right-handed beta-helix, Pectin lyase-like"/>
    <property type="match status" value="1"/>
</dbReference>
<dbReference type="FunFam" id="2.160.20.10:FF:000019">
    <property type="entry name" value="polygalacturonase At1g48100"/>
    <property type="match status" value="1"/>
</dbReference>
<keyword evidence="11" id="KW-1185">Reference proteome</keyword>